<dbReference type="FunFam" id="3.30.160.20:FF:000003">
    <property type="entry name" value="Ribonuclease 3"/>
    <property type="match status" value="1"/>
</dbReference>
<evidence type="ECO:0000256" key="3">
    <source>
        <dbReference type="ARBA" id="ARBA00010183"/>
    </source>
</evidence>
<dbReference type="HAMAP" id="MF_00104">
    <property type="entry name" value="RNase_III"/>
    <property type="match status" value="1"/>
</dbReference>
<dbReference type="GO" id="GO:0006364">
    <property type="term" value="P:rRNA processing"/>
    <property type="evidence" value="ECO:0007669"/>
    <property type="project" value="UniProtKB-UniRule"/>
</dbReference>
<comment type="cofactor">
    <cofactor evidence="15">
        <name>Mg(2+)</name>
        <dbReference type="ChEBI" id="CHEBI:18420"/>
    </cofactor>
</comment>
<comment type="subunit">
    <text evidence="4 15">Homodimer.</text>
</comment>
<proteinExistence type="inferred from homology"/>
<dbReference type="InterPro" id="IPR011907">
    <property type="entry name" value="RNase_III"/>
</dbReference>
<comment type="subcellular location">
    <subcellularLocation>
        <location evidence="2 15">Cytoplasm</location>
    </subcellularLocation>
</comment>
<dbReference type="InterPro" id="IPR036389">
    <property type="entry name" value="RNase_III_sf"/>
</dbReference>
<keyword evidence="7 15" id="KW-0507">mRNA processing</keyword>
<comment type="similarity">
    <text evidence="3">Belongs to the ribonuclease III family.</text>
</comment>
<dbReference type="InterPro" id="IPR014720">
    <property type="entry name" value="dsRBD_dom"/>
</dbReference>
<evidence type="ECO:0000256" key="8">
    <source>
        <dbReference type="ARBA" id="ARBA00022694"/>
    </source>
</evidence>
<comment type="caution">
    <text evidence="19">The sequence shown here is derived from an EMBL/GenBank/DDBJ whole genome shotgun (WGS) entry which is preliminary data.</text>
</comment>
<dbReference type="PANTHER" id="PTHR11207:SF0">
    <property type="entry name" value="RIBONUCLEASE 3"/>
    <property type="match status" value="1"/>
</dbReference>
<gene>
    <name evidence="15 19" type="primary">rnc</name>
    <name evidence="19" type="ORF">HYX28_11330</name>
</gene>
<evidence type="ECO:0000313" key="19">
    <source>
        <dbReference type="EMBL" id="MBI2679363.1"/>
    </source>
</evidence>
<feature type="binding site" evidence="15">
    <location>
        <position position="139"/>
    </location>
    <ligand>
        <name>Mg(2+)</name>
        <dbReference type="ChEBI" id="CHEBI:18420"/>
    </ligand>
</feature>
<feature type="active site" evidence="15">
    <location>
        <position position="70"/>
    </location>
</feature>
<keyword evidence="10 15" id="KW-0479">Metal-binding</keyword>
<keyword evidence="15" id="KW-0699">rRNA-binding</keyword>
<evidence type="ECO:0000256" key="10">
    <source>
        <dbReference type="ARBA" id="ARBA00022723"/>
    </source>
</evidence>
<name>A0A932EQY6_9BACT</name>
<evidence type="ECO:0000256" key="14">
    <source>
        <dbReference type="ARBA" id="ARBA00022884"/>
    </source>
</evidence>
<dbReference type="GO" id="GO:0008033">
    <property type="term" value="P:tRNA processing"/>
    <property type="evidence" value="ECO:0007669"/>
    <property type="project" value="UniProtKB-KW"/>
</dbReference>
<organism evidence="19 20">
    <name type="scientific">Candidatus Korobacter versatilis</name>
    <dbReference type="NCBI Taxonomy" id="658062"/>
    <lineage>
        <taxon>Bacteria</taxon>
        <taxon>Pseudomonadati</taxon>
        <taxon>Acidobacteriota</taxon>
        <taxon>Terriglobia</taxon>
        <taxon>Terriglobales</taxon>
        <taxon>Candidatus Korobacteraceae</taxon>
        <taxon>Candidatus Korobacter</taxon>
    </lineage>
</organism>
<dbReference type="GO" id="GO:0005737">
    <property type="term" value="C:cytoplasm"/>
    <property type="evidence" value="ECO:0007669"/>
    <property type="project" value="UniProtKB-SubCell"/>
</dbReference>
<keyword evidence="13 15" id="KW-0460">Magnesium</keyword>
<dbReference type="SUPFAM" id="SSF54768">
    <property type="entry name" value="dsRNA-binding domain-like"/>
    <property type="match status" value="1"/>
</dbReference>
<dbReference type="CDD" id="cd00593">
    <property type="entry name" value="RIBOc"/>
    <property type="match status" value="1"/>
</dbReference>
<dbReference type="SUPFAM" id="SSF69065">
    <property type="entry name" value="RNase III domain-like"/>
    <property type="match status" value="1"/>
</dbReference>
<feature type="active site" evidence="15">
    <location>
        <position position="142"/>
    </location>
</feature>
<dbReference type="PANTHER" id="PTHR11207">
    <property type="entry name" value="RIBONUCLEASE III"/>
    <property type="match status" value="1"/>
</dbReference>
<evidence type="ECO:0000256" key="7">
    <source>
        <dbReference type="ARBA" id="ARBA00022664"/>
    </source>
</evidence>
<accession>A0A932EQY6</accession>
<evidence type="ECO:0000256" key="2">
    <source>
        <dbReference type="ARBA" id="ARBA00004496"/>
    </source>
</evidence>
<dbReference type="PROSITE" id="PS50142">
    <property type="entry name" value="RNASE_3_2"/>
    <property type="match status" value="1"/>
</dbReference>
<keyword evidence="6 15" id="KW-0698">rRNA processing</keyword>
<keyword evidence="5 15" id="KW-0963">Cytoplasm</keyword>
<feature type="compositionally biased region" description="Basic and acidic residues" evidence="16">
    <location>
        <begin position="7"/>
        <end position="20"/>
    </location>
</feature>
<dbReference type="Proteomes" id="UP000779809">
    <property type="component" value="Unassembled WGS sequence"/>
</dbReference>
<feature type="region of interest" description="Disordered" evidence="16">
    <location>
        <begin position="233"/>
        <end position="263"/>
    </location>
</feature>
<dbReference type="EC" id="3.1.26.3" evidence="15"/>
<evidence type="ECO:0000256" key="13">
    <source>
        <dbReference type="ARBA" id="ARBA00022842"/>
    </source>
</evidence>
<dbReference type="SMART" id="SM00535">
    <property type="entry name" value="RIBOc"/>
    <property type="match status" value="1"/>
</dbReference>
<evidence type="ECO:0000256" key="12">
    <source>
        <dbReference type="ARBA" id="ARBA00022801"/>
    </source>
</evidence>
<dbReference type="GO" id="GO:0042802">
    <property type="term" value="F:identical protein binding"/>
    <property type="evidence" value="ECO:0007669"/>
    <property type="project" value="UniProtKB-ARBA"/>
</dbReference>
<comment type="function">
    <text evidence="15">Digests double-stranded RNA. Involved in the processing of primary rRNA transcript to yield the immediate precursors to the large and small rRNAs (23S and 16S). Processes some mRNAs, and tRNAs when they are encoded in the rRNA operon. Processes pre-crRNA and tracrRNA of type II CRISPR loci if present in the organism.</text>
</comment>
<evidence type="ECO:0000259" key="17">
    <source>
        <dbReference type="PROSITE" id="PS50137"/>
    </source>
</evidence>
<dbReference type="PROSITE" id="PS50137">
    <property type="entry name" value="DS_RBD"/>
    <property type="match status" value="1"/>
</dbReference>
<dbReference type="GO" id="GO:0019843">
    <property type="term" value="F:rRNA binding"/>
    <property type="evidence" value="ECO:0007669"/>
    <property type="project" value="UniProtKB-KW"/>
</dbReference>
<evidence type="ECO:0000256" key="4">
    <source>
        <dbReference type="ARBA" id="ARBA00011738"/>
    </source>
</evidence>
<feature type="domain" description="DRBM" evidence="17">
    <location>
        <begin position="185"/>
        <end position="259"/>
    </location>
</feature>
<evidence type="ECO:0000256" key="16">
    <source>
        <dbReference type="SAM" id="MobiDB-lite"/>
    </source>
</evidence>
<dbReference type="Gene3D" id="1.10.1520.10">
    <property type="entry name" value="Ribonuclease III domain"/>
    <property type="match status" value="1"/>
</dbReference>
<keyword evidence="11 15" id="KW-0255">Endonuclease</keyword>
<dbReference type="EMBL" id="JACPNR010000014">
    <property type="protein sequence ID" value="MBI2679363.1"/>
    <property type="molecule type" value="Genomic_DNA"/>
</dbReference>
<dbReference type="Gene3D" id="3.30.160.20">
    <property type="match status" value="1"/>
</dbReference>
<comment type="catalytic activity">
    <reaction evidence="1 15">
        <text>Endonucleolytic cleavage to 5'-phosphomonoester.</text>
        <dbReference type="EC" id="3.1.26.3"/>
    </reaction>
</comment>
<dbReference type="GO" id="GO:0046872">
    <property type="term" value="F:metal ion binding"/>
    <property type="evidence" value="ECO:0007669"/>
    <property type="project" value="UniProtKB-KW"/>
</dbReference>
<feature type="compositionally biased region" description="Basic and acidic residues" evidence="16">
    <location>
        <begin position="44"/>
        <end position="59"/>
    </location>
</feature>
<sequence length="263" mass="28605">MKPPDLSLKEASKDTSKDGPLEAALGHTFQRRELLEQALTHSSHAHESEDMGDARPAPQRDNEQMEFLGDAVLGFVTSRALFQRFPGYHEGKLSKLRAHLVSARHLANVALELDLGKYLRLGYGEEKSGGRNKAALLVNALEALLAALYLDAGLEAAAGFILGRIVEPELARLGAEATETFPVTDHKSALQELLQARGRPQPVYALVKEEGPEHRKTFTVELQVAADGPRKELRARASGSTKKAAEQNAARKALEKLAPASNH</sequence>
<dbReference type="InterPro" id="IPR000999">
    <property type="entry name" value="RNase_III_dom"/>
</dbReference>
<dbReference type="SMART" id="SM00358">
    <property type="entry name" value="DSRM"/>
    <property type="match status" value="1"/>
</dbReference>
<protein>
    <recommendedName>
        <fullName evidence="15">Ribonuclease 3</fullName>
        <ecNumber evidence="15">3.1.26.3</ecNumber>
    </recommendedName>
    <alternativeName>
        <fullName evidence="15">Ribonuclease III</fullName>
        <shortName evidence="15">RNase III</shortName>
    </alternativeName>
</protein>
<dbReference type="CDD" id="cd10845">
    <property type="entry name" value="DSRM_RNAse_III_family"/>
    <property type="match status" value="1"/>
</dbReference>
<evidence type="ECO:0000256" key="9">
    <source>
        <dbReference type="ARBA" id="ARBA00022722"/>
    </source>
</evidence>
<dbReference type="GO" id="GO:0003725">
    <property type="term" value="F:double-stranded RNA binding"/>
    <property type="evidence" value="ECO:0007669"/>
    <property type="project" value="TreeGrafter"/>
</dbReference>
<evidence type="ECO:0000256" key="5">
    <source>
        <dbReference type="ARBA" id="ARBA00022490"/>
    </source>
</evidence>
<dbReference type="Pfam" id="PF14622">
    <property type="entry name" value="Ribonucleas_3_3"/>
    <property type="match status" value="1"/>
</dbReference>
<dbReference type="GO" id="GO:0006397">
    <property type="term" value="P:mRNA processing"/>
    <property type="evidence" value="ECO:0007669"/>
    <property type="project" value="UniProtKB-UniRule"/>
</dbReference>
<keyword evidence="14 15" id="KW-0694">RNA-binding</keyword>
<feature type="region of interest" description="Disordered" evidence="16">
    <location>
        <begin position="1"/>
        <end position="59"/>
    </location>
</feature>
<dbReference type="FunFam" id="1.10.1520.10:FF:000001">
    <property type="entry name" value="Ribonuclease 3"/>
    <property type="match status" value="1"/>
</dbReference>
<evidence type="ECO:0000256" key="1">
    <source>
        <dbReference type="ARBA" id="ARBA00000109"/>
    </source>
</evidence>
<evidence type="ECO:0000256" key="15">
    <source>
        <dbReference type="HAMAP-Rule" id="MF_00104"/>
    </source>
</evidence>
<evidence type="ECO:0000256" key="11">
    <source>
        <dbReference type="ARBA" id="ARBA00022759"/>
    </source>
</evidence>
<dbReference type="GO" id="GO:0010468">
    <property type="term" value="P:regulation of gene expression"/>
    <property type="evidence" value="ECO:0007669"/>
    <property type="project" value="TreeGrafter"/>
</dbReference>
<feature type="domain" description="RNase III" evidence="18">
    <location>
        <begin position="21"/>
        <end position="153"/>
    </location>
</feature>
<dbReference type="Pfam" id="PF00035">
    <property type="entry name" value="dsrm"/>
    <property type="match status" value="1"/>
</dbReference>
<dbReference type="PROSITE" id="PS00517">
    <property type="entry name" value="RNASE_3_1"/>
    <property type="match status" value="1"/>
</dbReference>
<feature type="binding site" evidence="15">
    <location>
        <position position="66"/>
    </location>
    <ligand>
        <name>Mg(2+)</name>
        <dbReference type="ChEBI" id="CHEBI:18420"/>
    </ligand>
</feature>
<feature type="binding site" evidence="15">
    <location>
        <position position="142"/>
    </location>
    <ligand>
        <name>Mg(2+)</name>
        <dbReference type="ChEBI" id="CHEBI:18420"/>
    </ligand>
</feature>
<dbReference type="NCBIfam" id="TIGR02191">
    <property type="entry name" value="RNaseIII"/>
    <property type="match status" value="1"/>
</dbReference>
<reference evidence="19" key="1">
    <citation type="submission" date="2020-07" db="EMBL/GenBank/DDBJ databases">
        <title>Huge and variable diversity of episymbiotic CPR bacteria and DPANN archaea in groundwater ecosystems.</title>
        <authorList>
            <person name="He C.Y."/>
            <person name="Keren R."/>
            <person name="Whittaker M."/>
            <person name="Farag I.F."/>
            <person name="Doudna J."/>
            <person name="Cate J.H.D."/>
            <person name="Banfield J.F."/>
        </authorList>
    </citation>
    <scope>NUCLEOTIDE SEQUENCE</scope>
    <source>
        <strain evidence="19">NC_groundwater_580_Pr5_B-0.1um_64_19</strain>
    </source>
</reference>
<evidence type="ECO:0000259" key="18">
    <source>
        <dbReference type="PROSITE" id="PS50142"/>
    </source>
</evidence>
<keyword evidence="12 15" id="KW-0378">Hydrolase</keyword>
<dbReference type="AlphaFoldDB" id="A0A932EQY6"/>
<evidence type="ECO:0000313" key="20">
    <source>
        <dbReference type="Proteomes" id="UP000779809"/>
    </source>
</evidence>
<evidence type="ECO:0000256" key="6">
    <source>
        <dbReference type="ARBA" id="ARBA00022552"/>
    </source>
</evidence>
<keyword evidence="8 15" id="KW-0819">tRNA processing</keyword>
<dbReference type="GO" id="GO:0004525">
    <property type="term" value="F:ribonuclease III activity"/>
    <property type="evidence" value="ECO:0007669"/>
    <property type="project" value="UniProtKB-UniRule"/>
</dbReference>
<keyword evidence="9 15" id="KW-0540">Nuclease</keyword>